<sequence>MAVGSFTPVSSCSPGSSSSSTGNSAGDVEALLAEAADLVALEQIARLNTAHLSSEALLPADVESRFSRLKTFPAADPPRRCSSSAAREPPPPLEEDPPAGDKPDGGRLPEKKASGGAAASPEPFFPSPSPSNAGSPSPPRQRRACCFGFSPRKGGAATMRRKQDEDERHLSEAFRRRGKELWKAMRVEEEKVVREAKEMTRWMKQASAGMTLSTAAVEELLSDLEDEGNAKKKPSCK</sequence>
<dbReference type="PANTHER" id="PTHR35692:SF1">
    <property type="entry name" value="F26F24.11"/>
    <property type="match status" value="1"/>
</dbReference>
<proteinExistence type="predicted"/>
<feature type="region of interest" description="Disordered" evidence="1">
    <location>
        <begin position="1"/>
        <end position="25"/>
    </location>
</feature>
<feature type="region of interest" description="Disordered" evidence="1">
    <location>
        <begin position="69"/>
        <end position="170"/>
    </location>
</feature>
<protein>
    <submittedName>
        <fullName evidence="2">Uncharacterized protein</fullName>
    </submittedName>
</protein>
<accession>A0A7I8LM42</accession>
<feature type="compositionally biased region" description="Basic and acidic residues" evidence="1">
    <location>
        <begin position="99"/>
        <end position="113"/>
    </location>
</feature>
<dbReference type="Proteomes" id="UP000663760">
    <property type="component" value="Chromosome 18"/>
</dbReference>
<evidence type="ECO:0000313" key="3">
    <source>
        <dbReference type="Proteomes" id="UP000663760"/>
    </source>
</evidence>
<dbReference type="PANTHER" id="PTHR35692">
    <property type="entry name" value="F26F24.11"/>
    <property type="match status" value="1"/>
</dbReference>
<name>A0A7I8LM42_SPIIN</name>
<evidence type="ECO:0000313" key="2">
    <source>
        <dbReference type="EMBL" id="CAA7411117.1"/>
    </source>
</evidence>
<keyword evidence="3" id="KW-1185">Reference proteome</keyword>
<evidence type="ECO:0000256" key="1">
    <source>
        <dbReference type="SAM" id="MobiDB-lite"/>
    </source>
</evidence>
<dbReference type="EMBL" id="LR746281">
    <property type="protein sequence ID" value="CAA7411117.1"/>
    <property type="molecule type" value="Genomic_DNA"/>
</dbReference>
<gene>
    <name evidence="2" type="ORF">SI8410_18021795</name>
</gene>
<dbReference type="AlphaFoldDB" id="A0A7I8LM42"/>
<reference evidence="2" key="1">
    <citation type="submission" date="2020-02" db="EMBL/GenBank/DDBJ databases">
        <authorList>
            <person name="Scholz U."/>
            <person name="Mascher M."/>
            <person name="Fiebig A."/>
        </authorList>
    </citation>
    <scope>NUCLEOTIDE SEQUENCE</scope>
</reference>
<feature type="compositionally biased region" description="Basic and acidic residues" evidence="1">
    <location>
        <begin position="161"/>
        <end position="170"/>
    </location>
</feature>
<organism evidence="2 3">
    <name type="scientific">Spirodela intermedia</name>
    <name type="common">Intermediate duckweed</name>
    <dbReference type="NCBI Taxonomy" id="51605"/>
    <lineage>
        <taxon>Eukaryota</taxon>
        <taxon>Viridiplantae</taxon>
        <taxon>Streptophyta</taxon>
        <taxon>Embryophyta</taxon>
        <taxon>Tracheophyta</taxon>
        <taxon>Spermatophyta</taxon>
        <taxon>Magnoliopsida</taxon>
        <taxon>Liliopsida</taxon>
        <taxon>Araceae</taxon>
        <taxon>Lemnoideae</taxon>
        <taxon>Spirodela</taxon>
    </lineage>
</organism>